<keyword evidence="2" id="KW-1185">Reference proteome</keyword>
<gene>
    <name evidence="1" type="ORF">DAT39_006974</name>
</gene>
<reference evidence="1" key="1">
    <citation type="submission" date="2020-07" db="EMBL/GenBank/DDBJ databases">
        <title>Clarias magur genome sequencing, assembly and annotation.</title>
        <authorList>
            <person name="Kushwaha B."/>
            <person name="Kumar R."/>
            <person name="Das P."/>
            <person name="Joshi C.G."/>
            <person name="Kumar D."/>
            <person name="Nagpure N.S."/>
            <person name="Pandey M."/>
            <person name="Agarwal S."/>
            <person name="Srivastava S."/>
            <person name="Singh M."/>
            <person name="Sahoo L."/>
            <person name="Jayasankar P."/>
            <person name="Meher P.K."/>
            <person name="Koringa P.G."/>
            <person name="Iquebal M.A."/>
            <person name="Das S.P."/>
            <person name="Bit A."/>
            <person name="Patnaik S."/>
            <person name="Patel N."/>
            <person name="Shah T.M."/>
            <person name="Hinsu A."/>
            <person name="Jena J.K."/>
        </authorList>
    </citation>
    <scope>NUCLEOTIDE SEQUENCE</scope>
    <source>
        <strain evidence="1">CIFAMagur01</strain>
        <tissue evidence="1">Testis</tissue>
    </source>
</reference>
<organism evidence="1 2">
    <name type="scientific">Clarias magur</name>
    <name type="common">Asian catfish</name>
    <name type="synonym">Macropteronotus magur</name>
    <dbReference type="NCBI Taxonomy" id="1594786"/>
    <lineage>
        <taxon>Eukaryota</taxon>
        <taxon>Metazoa</taxon>
        <taxon>Chordata</taxon>
        <taxon>Craniata</taxon>
        <taxon>Vertebrata</taxon>
        <taxon>Euteleostomi</taxon>
        <taxon>Actinopterygii</taxon>
        <taxon>Neopterygii</taxon>
        <taxon>Teleostei</taxon>
        <taxon>Ostariophysi</taxon>
        <taxon>Siluriformes</taxon>
        <taxon>Clariidae</taxon>
        <taxon>Clarias</taxon>
    </lineage>
</organism>
<protein>
    <submittedName>
        <fullName evidence="1">Uncharacterized protein</fullName>
    </submittedName>
</protein>
<sequence>MCFSDSVSVCHIISVTARWKYCPAFVWLSSTHTGLAWFSKTGVPLYHPLAHYRCTVCPAQIRKGHTFGRAPGIHFLQTGSTLDTTESTWYFGF</sequence>
<accession>A0A8J4U9B1</accession>
<name>A0A8J4U9B1_CLAMG</name>
<dbReference type="AlphaFoldDB" id="A0A8J4U9B1"/>
<dbReference type="Proteomes" id="UP000727407">
    <property type="component" value="Unassembled WGS sequence"/>
</dbReference>
<dbReference type="EMBL" id="QNUK01000075">
    <property type="protein sequence ID" value="KAF5903343.1"/>
    <property type="molecule type" value="Genomic_DNA"/>
</dbReference>
<evidence type="ECO:0000313" key="2">
    <source>
        <dbReference type="Proteomes" id="UP000727407"/>
    </source>
</evidence>
<comment type="caution">
    <text evidence="1">The sequence shown here is derived from an EMBL/GenBank/DDBJ whole genome shotgun (WGS) entry which is preliminary data.</text>
</comment>
<evidence type="ECO:0000313" key="1">
    <source>
        <dbReference type="EMBL" id="KAF5903343.1"/>
    </source>
</evidence>
<proteinExistence type="predicted"/>